<dbReference type="InterPro" id="IPR000719">
    <property type="entry name" value="Prot_kinase_dom"/>
</dbReference>
<dbReference type="InParanoid" id="B5YNS6"/>
<reference evidence="2 3" key="2">
    <citation type="journal article" date="2008" name="Nature">
        <title>The Phaeodactylum genome reveals the evolutionary history of diatom genomes.</title>
        <authorList>
            <person name="Bowler C."/>
            <person name="Allen A.E."/>
            <person name="Badger J.H."/>
            <person name="Grimwood J."/>
            <person name="Jabbari K."/>
            <person name="Kuo A."/>
            <person name="Maheswari U."/>
            <person name="Martens C."/>
            <person name="Maumus F."/>
            <person name="Otillar R.P."/>
            <person name="Rayko E."/>
            <person name="Salamov A."/>
            <person name="Vandepoele K."/>
            <person name="Beszteri B."/>
            <person name="Gruber A."/>
            <person name="Heijde M."/>
            <person name="Katinka M."/>
            <person name="Mock T."/>
            <person name="Valentin K."/>
            <person name="Verret F."/>
            <person name="Berges J.A."/>
            <person name="Brownlee C."/>
            <person name="Cadoret J.P."/>
            <person name="Chiovitti A."/>
            <person name="Choi C.J."/>
            <person name="Coesel S."/>
            <person name="De Martino A."/>
            <person name="Detter J.C."/>
            <person name="Durkin C."/>
            <person name="Falciatore A."/>
            <person name="Fournet J."/>
            <person name="Haruta M."/>
            <person name="Huysman M.J."/>
            <person name="Jenkins B.D."/>
            <person name="Jiroutova K."/>
            <person name="Jorgensen R.E."/>
            <person name="Joubert Y."/>
            <person name="Kaplan A."/>
            <person name="Kroger N."/>
            <person name="Kroth P.G."/>
            <person name="La Roche J."/>
            <person name="Lindquist E."/>
            <person name="Lommer M."/>
            <person name="Martin-Jezequel V."/>
            <person name="Lopez P.J."/>
            <person name="Lucas S."/>
            <person name="Mangogna M."/>
            <person name="McGinnis K."/>
            <person name="Medlin L.K."/>
            <person name="Montsant A."/>
            <person name="Oudot-Le Secq M.P."/>
            <person name="Napoli C."/>
            <person name="Obornik M."/>
            <person name="Parker M.S."/>
            <person name="Petit J.L."/>
            <person name="Porcel B.M."/>
            <person name="Poulsen N."/>
            <person name="Robison M."/>
            <person name="Rychlewski L."/>
            <person name="Rynearson T.A."/>
            <person name="Schmutz J."/>
            <person name="Shapiro H."/>
            <person name="Siaut M."/>
            <person name="Stanley M."/>
            <person name="Sussman M.R."/>
            <person name="Taylor A.R."/>
            <person name="Vardi A."/>
            <person name="von Dassow P."/>
            <person name="Vyverman W."/>
            <person name="Willis A."/>
            <person name="Wyrwicz L.S."/>
            <person name="Rokhsar D.S."/>
            <person name="Weissenbach J."/>
            <person name="Armbrust E.V."/>
            <person name="Green B.R."/>
            <person name="Van de Peer Y."/>
            <person name="Grigoriev I.V."/>
        </authorList>
    </citation>
    <scope>NUCLEOTIDE SEQUENCE [LARGE SCALE GENOMIC DNA]</scope>
    <source>
        <strain evidence="2 3">CCMP1335</strain>
    </source>
</reference>
<dbReference type="AlphaFoldDB" id="B5YNS6"/>
<proteinExistence type="predicted"/>
<dbReference type="Pfam" id="PF03109">
    <property type="entry name" value="ABC1"/>
    <property type="match status" value="1"/>
</dbReference>
<dbReference type="GO" id="GO:0005524">
    <property type="term" value="F:ATP binding"/>
    <property type="evidence" value="ECO:0007669"/>
    <property type="project" value="InterPro"/>
</dbReference>
<dbReference type="Proteomes" id="UP000001449">
    <property type="component" value="Chromosome 7"/>
</dbReference>
<feature type="domain" description="Protein kinase" evidence="1">
    <location>
        <begin position="84"/>
        <end position="422"/>
    </location>
</feature>
<dbReference type="PANTHER" id="PTHR43173:SF12">
    <property type="entry name" value="PROTEIN KINASE SUPERFAMILY PROTEIN"/>
    <property type="match status" value="1"/>
</dbReference>
<dbReference type="RefSeq" id="XP_002295967.1">
    <property type="nucleotide sequence ID" value="XM_002295931.1"/>
</dbReference>
<sequence>EVIWNAQHESGARKLADTISSLKGFYVKTAQIISSRKDLFPKEYTEALSMFTDNVDPLPVELIRAVVEKELLVRGETFEDIFAEFDEVPLGAASVAQVHRAVLTPKYGSKEVAVKVQRPSIESKLMGDIANLKQLAKTFRDSPSLPLDYYTVFSELESQLQDEFDFIAESVAMERIYDTITKDRNGMPCESPIVMPRPVQGLISKRVLVMDYLKGVPLSRAAEEMLKRGIDPGSPESQLFGRKLLRGLTDVFGRCILETGFFHADPHPGNIFVLDDGRIGLIDFGQVKQIGGRARETLAKVMLALDERESDENPADLELIGKLALELGVELNEGTPPVAPAAVAMWLFDGSVETLPGGYEKGELSPNSPVKALKSFPQDLVLVGRSTILIKGLSSRLGIPWSLSREWAPTARSVLEGNTKQS</sequence>
<keyword evidence="3" id="KW-1185">Reference proteome</keyword>
<feature type="non-terminal residue" evidence="2">
    <location>
        <position position="422"/>
    </location>
</feature>
<evidence type="ECO:0000259" key="1">
    <source>
        <dbReference type="PROSITE" id="PS50011"/>
    </source>
</evidence>
<dbReference type="OMA" id="YTVFCEL"/>
<organism evidence="2 3">
    <name type="scientific">Thalassiosira pseudonana</name>
    <name type="common">Marine diatom</name>
    <name type="synonym">Cyclotella nana</name>
    <dbReference type="NCBI Taxonomy" id="35128"/>
    <lineage>
        <taxon>Eukaryota</taxon>
        <taxon>Sar</taxon>
        <taxon>Stramenopiles</taxon>
        <taxon>Ochrophyta</taxon>
        <taxon>Bacillariophyta</taxon>
        <taxon>Coscinodiscophyceae</taxon>
        <taxon>Thalassiosirophycidae</taxon>
        <taxon>Thalassiosirales</taxon>
        <taxon>Thalassiosiraceae</taxon>
        <taxon>Thalassiosira</taxon>
    </lineage>
</organism>
<dbReference type="HOGENOM" id="CLU_006533_8_2_1"/>
<dbReference type="PANTHER" id="PTHR43173">
    <property type="entry name" value="ABC1 FAMILY PROTEIN"/>
    <property type="match status" value="1"/>
</dbReference>
<dbReference type="GeneID" id="7447181"/>
<dbReference type="CDD" id="cd05121">
    <property type="entry name" value="ABC1_ADCK3-like"/>
    <property type="match status" value="1"/>
</dbReference>
<gene>
    <name evidence="2" type="ORF">THAPS_14719</name>
</gene>
<dbReference type="SUPFAM" id="SSF56112">
    <property type="entry name" value="Protein kinase-like (PK-like)"/>
    <property type="match status" value="1"/>
</dbReference>
<dbReference type="KEGG" id="tps:THAPS_14719"/>
<evidence type="ECO:0000313" key="3">
    <source>
        <dbReference type="Proteomes" id="UP000001449"/>
    </source>
</evidence>
<dbReference type="PaxDb" id="35128-Thaps14719"/>
<reference evidence="2 3" key="1">
    <citation type="journal article" date="2004" name="Science">
        <title>The genome of the diatom Thalassiosira pseudonana: ecology, evolution, and metabolism.</title>
        <authorList>
            <person name="Armbrust E.V."/>
            <person name="Berges J.A."/>
            <person name="Bowler C."/>
            <person name="Green B.R."/>
            <person name="Martinez D."/>
            <person name="Putnam N.H."/>
            <person name="Zhou S."/>
            <person name="Allen A.E."/>
            <person name="Apt K.E."/>
            <person name="Bechner M."/>
            <person name="Brzezinski M.A."/>
            <person name="Chaal B.K."/>
            <person name="Chiovitti A."/>
            <person name="Davis A.K."/>
            <person name="Demarest M.S."/>
            <person name="Detter J.C."/>
            <person name="Glavina T."/>
            <person name="Goodstein D."/>
            <person name="Hadi M.Z."/>
            <person name="Hellsten U."/>
            <person name="Hildebrand M."/>
            <person name="Jenkins B.D."/>
            <person name="Jurka J."/>
            <person name="Kapitonov V.V."/>
            <person name="Kroger N."/>
            <person name="Lau W.W."/>
            <person name="Lane T.W."/>
            <person name="Larimer F.W."/>
            <person name="Lippmeier J.C."/>
            <person name="Lucas S."/>
            <person name="Medina M."/>
            <person name="Montsant A."/>
            <person name="Obornik M."/>
            <person name="Parker M.S."/>
            <person name="Palenik B."/>
            <person name="Pazour G.J."/>
            <person name="Richardson P.M."/>
            <person name="Rynearson T.A."/>
            <person name="Saito M.A."/>
            <person name="Schwartz D.C."/>
            <person name="Thamatrakoln K."/>
            <person name="Valentin K."/>
            <person name="Vardi A."/>
            <person name="Wilkerson F.P."/>
            <person name="Rokhsar D.S."/>
        </authorList>
    </citation>
    <scope>NUCLEOTIDE SEQUENCE [LARGE SCALE GENOMIC DNA]</scope>
    <source>
        <strain evidence="2 3">CCMP1335</strain>
    </source>
</reference>
<dbReference type="PROSITE" id="PS50011">
    <property type="entry name" value="PROTEIN_KINASE_DOM"/>
    <property type="match status" value="1"/>
</dbReference>
<dbReference type="eggNOG" id="KOG1235">
    <property type="taxonomic scope" value="Eukaryota"/>
</dbReference>
<name>B5YNS6_THAPS</name>
<feature type="non-terminal residue" evidence="2">
    <location>
        <position position="1"/>
    </location>
</feature>
<accession>B5YNS6</accession>
<dbReference type="InterPro" id="IPR004147">
    <property type="entry name" value="ABC1_dom"/>
</dbReference>
<protein>
    <recommendedName>
        <fullName evidence="1">Protein kinase domain-containing protein</fullName>
    </recommendedName>
</protein>
<dbReference type="InterPro" id="IPR051130">
    <property type="entry name" value="Mito_struct-func_regulator"/>
</dbReference>
<dbReference type="GO" id="GO:0004672">
    <property type="term" value="F:protein kinase activity"/>
    <property type="evidence" value="ECO:0007669"/>
    <property type="project" value="InterPro"/>
</dbReference>
<dbReference type="InterPro" id="IPR011009">
    <property type="entry name" value="Kinase-like_dom_sf"/>
</dbReference>
<dbReference type="EMBL" id="CP001160">
    <property type="protein sequence ID" value="ACI64684.1"/>
    <property type="molecule type" value="Genomic_DNA"/>
</dbReference>
<evidence type="ECO:0000313" key="2">
    <source>
        <dbReference type="EMBL" id="ACI64684.1"/>
    </source>
</evidence>